<keyword evidence="1" id="KW-1133">Transmembrane helix</keyword>
<proteinExistence type="predicted"/>
<evidence type="ECO:0000313" key="5">
    <source>
        <dbReference type="Proteomes" id="UP000663866"/>
    </source>
</evidence>
<evidence type="ECO:0000313" key="2">
    <source>
        <dbReference type="EMBL" id="CAF2140578.1"/>
    </source>
</evidence>
<sequence length="114" mass="13176">MFGIGKQTYNSSMTSIYLFLFILLVNQLLIVNSFRLMHHDSNENEQDEARRATFGQSEFGNAAFSDKSLLHGNNLQSLIKPKFERRFCCMSPLLSGRKRSIRDLTKKQIEEQQA</sequence>
<feature type="transmembrane region" description="Helical" evidence="1">
    <location>
        <begin position="16"/>
        <end position="34"/>
    </location>
</feature>
<dbReference type="Proteomes" id="UP000663856">
    <property type="component" value="Unassembled WGS sequence"/>
</dbReference>
<accession>A0A816X023</accession>
<reference evidence="2" key="1">
    <citation type="submission" date="2021-02" db="EMBL/GenBank/DDBJ databases">
        <authorList>
            <person name="Nowell W R."/>
        </authorList>
    </citation>
    <scope>NUCLEOTIDE SEQUENCE</scope>
</reference>
<evidence type="ECO:0000256" key="1">
    <source>
        <dbReference type="SAM" id="Phobius"/>
    </source>
</evidence>
<evidence type="ECO:0000313" key="3">
    <source>
        <dbReference type="EMBL" id="CAF4390450.1"/>
    </source>
</evidence>
<protein>
    <submittedName>
        <fullName evidence="2">Uncharacterized protein</fullName>
    </submittedName>
</protein>
<evidence type="ECO:0000313" key="4">
    <source>
        <dbReference type="Proteomes" id="UP000663856"/>
    </source>
</evidence>
<keyword evidence="1" id="KW-0812">Transmembrane</keyword>
<dbReference type="AlphaFoldDB" id="A0A816X023"/>
<gene>
    <name evidence="3" type="ORF">OVN521_LOCUS34258</name>
    <name evidence="2" type="ORF">WKI299_LOCUS28305</name>
</gene>
<dbReference type="EMBL" id="CAJOBG010039794">
    <property type="protein sequence ID" value="CAF4390450.1"/>
    <property type="molecule type" value="Genomic_DNA"/>
</dbReference>
<dbReference type="EMBL" id="CAJNRF010012348">
    <property type="protein sequence ID" value="CAF2140578.1"/>
    <property type="molecule type" value="Genomic_DNA"/>
</dbReference>
<keyword evidence="5" id="KW-1185">Reference proteome</keyword>
<comment type="caution">
    <text evidence="2">The sequence shown here is derived from an EMBL/GenBank/DDBJ whole genome shotgun (WGS) entry which is preliminary data.</text>
</comment>
<dbReference type="Proteomes" id="UP000663866">
    <property type="component" value="Unassembled WGS sequence"/>
</dbReference>
<organism evidence="2 4">
    <name type="scientific">Rotaria magnacalcarata</name>
    <dbReference type="NCBI Taxonomy" id="392030"/>
    <lineage>
        <taxon>Eukaryota</taxon>
        <taxon>Metazoa</taxon>
        <taxon>Spiralia</taxon>
        <taxon>Gnathifera</taxon>
        <taxon>Rotifera</taxon>
        <taxon>Eurotatoria</taxon>
        <taxon>Bdelloidea</taxon>
        <taxon>Philodinida</taxon>
        <taxon>Philodinidae</taxon>
        <taxon>Rotaria</taxon>
    </lineage>
</organism>
<name>A0A816X023_9BILA</name>
<keyword evidence="1" id="KW-0472">Membrane</keyword>